<dbReference type="Proteomes" id="UP000239203">
    <property type="component" value="Unassembled WGS sequence"/>
</dbReference>
<evidence type="ECO:0000313" key="3">
    <source>
        <dbReference type="Proteomes" id="UP000239203"/>
    </source>
</evidence>
<name>A0A2S6GTS1_9PSEU</name>
<dbReference type="InterPro" id="IPR015943">
    <property type="entry name" value="WD40/YVTN_repeat-like_dom_sf"/>
</dbReference>
<dbReference type="PANTHER" id="PTHR47197">
    <property type="entry name" value="PROTEIN NIRF"/>
    <property type="match status" value="1"/>
</dbReference>
<keyword evidence="1" id="KW-0853">WD repeat</keyword>
<dbReference type="PROSITE" id="PS50082">
    <property type="entry name" value="WD_REPEATS_2"/>
    <property type="match status" value="1"/>
</dbReference>
<accession>A0A2S6GTS1</accession>
<proteinExistence type="predicted"/>
<feature type="repeat" description="WD" evidence="1">
    <location>
        <begin position="155"/>
        <end position="196"/>
    </location>
</feature>
<comment type="caution">
    <text evidence="2">The sequence shown here is derived from an EMBL/GenBank/DDBJ whole genome shotgun (WGS) entry which is preliminary data.</text>
</comment>
<gene>
    <name evidence="2" type="ORF">CLV40_105250</name>
</gene>
<dbReference type="RefSeq" id="WP_104478979.1">
    <property type="nucleotide sequence ID" value="NZ_CP154825.1"/>
</dbReference>
<evidence type="ECO:0000313" key="2">
    <source>
        <dbReference type="EMBL" id="PPK68521.1"/>
    </source>
</evidence>
<dbReference type="AlphaFoldDB" id="A0A2S6GTS1"/>
<protein>
    <submittedName>
        <fullName evidence="2">Uncharacterized protein</fullName>
    </submittedName>
</protein>
<dbReference type="InterPro" id="IPR051200">
    <property type="entry name" value="Host-pathogen_enzymatic-act"/>
</dbReference>
<dbReference type="SUPFAM" id="SSF82171">
    <property type="entry name" value="DPP6 N-terminal domain-like"/>
    <property type="match status" value="1"/>
</dbReference>
<dbReference type="EMBL" id="PTIX01000005">
    <property type="protein sequence ID" value="PPK68521.1"/>
    <property type="molecule type" value="Genomic_DNA"/>
</dbReference>
<dbReference type="InterPro" id="IPR001680">
    <property type="entry name" value="WD40_rpt"/>
</dbReference>
<organism evidence="2 3">
    <name type="scientific">Actinokineospora auranticolor</name>
    <dbReference type="NCBI Taxonomy" id="155976"/>
    <lineage>
        <taxon>Bacteria</taxon>
        <taxon>Bacillati</taxon>
        <taxon>Actinomycetota</taxon>
        <taxon>Actinomycetes</taxon>
        <taxon>Pseudonocardiales</taxon>
        <taxon>Pseudonocardiaceae</taxon>
        <taxon>Actinokineospora</taxon>
    </lineage>
</organism>
<keyword evidence="3" id="KW-1185">Reference proteome</keyword>
<dbReference type="PANTHER" id="PTHR47197:SF3">
    <property type="entry name" value="DIHYDRO-HEME D1 DEHYDROGENASE"/>
    <property type="match status" value="1"/>
</dbReference>
<reference evidence="2 3" key="1">
    <citation type="submission" date="2018-02" db="EMBL/GenBank/DDBJ databases">
        <title>Genomic Encyclopedia of Archaeal and Bacterial Type Strains, Phase II (KMG-II): from individual species to whole genera.</title>
        <authorList>
            <person name="Goeker M."/>
        </authorList>
    </citation>
    <scope>NUCLEOTIDE SEQUENCE [LARGE SCALE GENOMIC DNA]</scope>
    <source>
        <strain evidence="2 3">YU 961-1</strain>
    </source>
</reference>
<dbReference type="OrthoDB" id="3218397at2"/>
<dbReference type="Gene3D" id="2.130.10.10">
    <property type="entry name" value="YVTN repeat-like/Quinoprotein amine dehydrogenase"/>
    <property type="match status" value="2"/>
</dbReference>
<evidence type="ECO:0000256" key="1">
    <source>
        <dbReference type="PROSITE-ProRule" id="PRU00221"/>
    </source>
</evidence>
<sequence length="411" mass="43573">MRRHLLGPGLRAQRADAPALGRRVLAWELPDGVAKVVERTVAVGDEFAENAVLLRVRQPDDTVWDLVADRAGTLERFPEPVAGMIDSGVPAATARTGAPGADDVPAKPVEIKELSPRKGGEWLHHISFSADGTRFVADHYTRIGVRPVPGGSRAILKTDATTNTVAISPDGGTVAVVTGKRHVRLWDVATKKIVRTIRRWTPPGGLAFSPDGGRLAMGYAGSQRVEVVDLATGKVEHEFSAFVGYPAMVWFAGPDRVVTLDAVRDLAAGRSDRIGSTLERCAVSACGRYLAVRRQGESVDVFDLDRRSDAGFVRIGTFKINPVNGLAVSHGGLLVAVVAEDTDRGTGGVTVLETRTGAVLCRLPSRGKRTEAAFHPSGRVLAVTGYEGGSLYGLTDDAFPDSTVDSSGKAG</sequence>